<dbReference type="Proteomes" id="UP000034846">
    <property type="component" value="Unassembled WGS sequence"/>
</dbReference>
<protein>
    <recommendedName>
        <fullName evidence="5">Antitoxin</fullName>
    </recommendedName>
</protein>
<dbReference type="Gene3D" id="3.40.1620.10">
    <property type="entry name" value="YefM-like domain"/>
    <property type="match status" value="1"/>
</dbReference>
<proteinExistence type="inferred from homology"/>
<dbReference type="AlphaFoldDB" id="A0A0G2ACQ8"/>
<organism evidence="3 4">
    <name type="scientific">Candidatus Uhrbacteria bacterium GW2011_GWD2_52_7</name>
    <dbReference type="NCBI Taxonomy" id="1618989"/>
    <lineage>
        <taxon>Bacteria</taxon>
        <taxon>Candidatus Uhriibacteriota</taxon>
    </lineage>
</organism>
<feature type="compositionally biased region" description="Polar residues" evidence="2">
    <location>
        <begin position="117"/>
        <end position="130"/>
    </location>
</feature>
<evidence type="ECO:0000256" key="2">
    <source>
        <dbReference type="SAM" id="MobiDB-lite"/>
    </source>
</evidence>
<name>A0A0G2ACQ8_9BACT</name>
<evidence type="ECO:0000313" key="3">
    <source>
        <dbReference type="EMBL" id="KKW30214.1"/>
    </source>
</evidence>
<accession>A0A0G2ACQ8</accession>
<dbReference type="InterPro" id="IPR036165">
    <property type="entry name" value="YefM-like_sf"/>
</dbReference>
<evidence type="ECO:0000313" key="4">
    <source>
        <dbReference type="Proteomes" id="UP000034846"/>
    </source>
</evidence>
<sequence length="150" mass="16885">MQNEQFSRLLRLASKTGDRLIVTDPNGRDAVVILPLDEYEALVDSAMGPSEMYEVPPIEEADEAEFDPEALQHGALKGLWERPTEEEVNALEVIERPEPEEEPVRQPSPEPIPVVGTESNPLRQRQQLNRGSGKRPDIEGGEEQFYLEPI</sequence>
<gene>
    <name evidence="3" type="ORF">UY72_C0018G0004</name>
</gene>
<dbReference type="SUPFAM" id="SSF143120">
    <property type="entry name" value="YefM-like"/>
    <property type="match status" value="1"/>
</dbReference>
<dbReference type="EMBL" id="LCRD01000018">
    <property type="protein sequence ID" value="KKW30214.1"/>
    <property type="molecule type" value="Genomic_DNA"/>
</dbReference>
<comment type="similarity">
    <text evidence="1">Belongs to the phD/YefM antitoxin family.</text>
</comment>
<reference evidence="3 4" key="1">
    <citation type="journal article" date="2015" name="Nature">
        <title>rRNA introns, odd ribosomes, and small enigmatic genomes across a large radiation of phyla.</title>
        <authorList>
            <person name="Brown C.T."/>
            <person name="Hug L.A."/>
            <person name="Thomas B.C."/>
            <person name="Sharon I."/>
            <person name="Castelle C.J."/>
            <person name="Singh A."/>
            <person name="Wilkins M.J."/>
            <person name="Williams K.H."/>
            <person name="Banfield J.F."/>
        </authorList>
    </citation>
    <scope>NUCLEOTIDE SEQUENCE [LARGE SCALE GENOMIC DNA]</scope>
</reference>
<feature type="region of interest" description="Disordered" evidence="2">
    <location>
        <begin position="92"/>
        <end position="150"/>
    </location>
</feature>
<comment type="caution">
    <text evidence="3">The sequence shown here is derived from an EMBL/GenBank/DDBJ whole genome shotgun (WGS) entry which is preliminary data.</text>
</comment>
<evidence type="ECO:0008006" key="5">
    <source>
        <dbReference type="Google" id="ProtNLM"/>
    </source>
</evidence>
<evidence type="ECO:0000256" key="1">
    <source>
        <dbReference type="ARBA" id="ARBA00009981"/>
    </source>
</evidence>